<dbReference type="InterPro" id="IPR004304">
    <property type="entry name" value="FmdA_AmdA"/>
</dbReference>
<dbReference type="Proteomes" id="UP000024332">
    <property type="component" value="Unassembled WGS sequence"/>
</dbReference>
<dbReference type="PANTHER" id="PTHR31891">
    <property type="entry name" value="FORMAMIDASE C869.04-RELATED"/>
    <property type="match status" value="1"/>
</dbReference>
<gene>
    <name evidence="1" type="ORF">CM19_04240</name>
</gene>
<proteinExistence type="predicted"/>
<dbReference type="GO" id="GO:0016811">
    <property type="term" value="F:hydrolase activity, acting on carbon-nitrogen (but not peptide) bonds, in linear amides"/>
    <property type="evidence" value="ECO:0007669"/>
    <property type="project" value="InterPro"/>
</dbReference>
<dbReference type="PANTHER" id="PTHR31891:SF1">
    <property type="entry name" value="FORMAMIDASE C869.04-RELATED"/>
    <property type="match status" value="1"/>
</dbReference>
<sequence length="317" mass="34934">MLTIHALTHNKWDNSLQPIATISDEEVITIETKEATDGQISPTSTAQELAKVDFNRIHPLTGPIEIRETKPGDAIEVEFLSFRDKGWGWTGVLPGFGLLADELYTSPIDLQGPSLKIWSVKDGIASAKFGDVNVRIPIFPFPGVIGVAMQERGKFSTIPPRKNGGNMDIKHLTFGTKLYLPVYVEGTLLSIGDTHLAQGDGEVCGTAIEAPIEMNIKVRVLKDVSLSQPMFISKSVKEMEFKEYIAYPGIDNNLWIAVKKAIKGIISILSQHMSPVEAYMLASVSVNLRVSEVVDVPNWIVTAYFPKDIVDVEFKIP</sequence>
<keyword evidence="2" id="KW-1185">Reference proteome</keyword>
<dbReference type="OrthoDB" id="42832at2157"/>
<comment type="caution">
    <text evidence="1">The sequence shown here is derived from an EMBL/GenBank/DDBJ whole genome shotgun (WGS) entry which is preliminary data.</text>
</comment>
<dbReference type="SUPFAM" id="SSF141130">
    <property type="entry name" value="Acetamidase/Formamidase-like"/>
    <property type="match status" value="1"/>
</dbReference>
<organism evidence="1 2">
    <name type="scientific">Candidatus Acidianus copahuensis</name>
    <dbReference type="NCBI Taxonomy" id="1160895"/>
    <lineage>
        <taxon>Archaea</taxon>
        <taxon>Thermoproteota</taxon>
        <taxon>Thermoprotei</taxon>
        <taxon>Sulfolobales</taxon>
        <taxon>Sulfolobaceae</taxon>
        <taxon>Acidianus</taxon>
    </lineage>
</organism>
<protein>
    <submittedName>
        <fullName evidence="1">Acetamidase</fullName>
    </submittedName>
</protein>
<dbReference type="STRING" id="1160895.CM19_04240"/>
<dbReference type="Pfam" id="PF03069">
    <property type="entry name" value="FmdA_AmdA"/>
    <property type="match status" value="2"/>
</dbReference>
<evidence type="ECO:0000313" key="2">
    <source>
        <dbReference type="Proteomes" id="UP000024332"/>
    </source>
</evidence>
<dbReference type="RefSeq" id="WP_048099150.1">
    <property type="nucleotide sequence ID" value="NZ_JFZT01000028.1"/>
</dbReference>
<dbReference type="Gene3D" id="3.10.28.20">
    <property type="entry name" value="Acetamidase/Formamidase-like domains"/>
    <property type="match status" value="1"/>
</dbReference>
<accession>A0A031LT29</accession>
<dbReference type="AlphaFoldDB" id="A0A031LT29"/>
<evidence type="ECO:0000313" key="1">
    <source>
        <dbReference type="EMBL" id="EZQ10313.1"/>
    </source>
</evidence>
<dbReference type="Gene3D" id="2.60.120.580">
    <property type="entry name" value="Acetamidase/Formamidase-like domains"/>
    <property type="match status" value="2"/>
</dbReference>
<name>A0A031LT29_9CREN</name>
<dbReference type="EMBL" id="JFZT01000028">
    <property type="protein sequence ID" value="EZQ10313.1"/>
    <property type="molecule type" value="Genomic_DNA"/>
</dbReference>
<reference evidence="1 2" key="1">
    <citation type="submission" date="2014-03" db="EMBL/GenBank/DDBJ databases">
        <title>Draft genome sequence of the novel thermoacidophilic archaea Acidianus copahuensis ALE1 strain, isolated from Copahue volcanic area in Neuquen Argentina.</title>
        <authorList>
            <person name="Urbieta M.S."/>
            <person name="Rascovan N."/>
            <person name="Castro C."/>
            <person name="Revale S."/>
            <person name="Giaveno M.A."/>
            <person name="Vazquez M.P."/>
            <person name="Donati E.R."/>
        </authorList>
    </citation>
    <scope>NUCLEOTIDE SEQUENCE [LARGE SCALE GENOMIC DNA]</scope>
    <source>
        <strain evidence="1 2">ALE1</strain>
    </source>
</reference>